<feature type="region of interest" description="Disordered" evidence="1">
    <location>
        <begin position="23"/>
        <end position="48"/>
    </location>
</feature>
<dbReference type="EMBL" id="BK016199">
    <property type="protein sequence ID" value="DAG01859.1"/>
    <property type="molecule type" value="Genomic_DNA"/>
</dbReference>
<feature type="compositionally biased region" description="Gly residues" evidence="1">
    <location>
        <begin position="27"/>
        <end position="36"/>
    </location>
</feature>
<dbReference type="PROSITE" id="PS51257">
    <property type="entry name" value="PROKAR_LIPOPROTEIN"/>
    <property type="match status" value="1"/>
</dbReference>
<reference evidence="2" key="1">
    <citation type="journal article" date="2021" name="Proc. Natl. Acad. Sci. U.S.A.">
        <title>A Catalog of Tens of Thousands of Viruses from Human Metagenomes Reveals Hidden Associations with Chronic Diseases.</title>
        <authorList>
            <person name="Tisza M.J."/>
            <person name="Buck C.B."/>
        </authorList>
    </citation>
    <scope>NUCLEOTIDE SEQUENCE</scope>
    <source>
        <strain evidence="2">CtYaH2</strain>
    </source>
</reference>
<accession>A0A8S5V5G6</accession>
<dbReference type="CDD" id="cd12871">
    <property type="entry name" value="Bacuni_01323_like"/>
    <property type="match status" value="1"/>
</dbReference>
<evidence type="ECO:0000256" key="1">
    <source>
        <dbReference type="SAM" id="MobiDB-lite"/>
    </source>
</evidence>
<organism evidence="2">
    <name type="scientific">Siphoviridae sp. ctYaH2</name>
    <dbReference type="NCBI Taxonomy" id="2825549"/>
    <lineage>
        <taxon>Viruses</taxon>
        <taxon>Duplodnaviria</taxon>
        <taxon>Heunggongvirae</taxon>
        <taxon>Uroviricota</taxon>
        <taxon>Caudoviricetes</taxon>
    </lineage>
</organism>
<evidence type="ECO:0000313" key="2">
    <source>
        <dbReference type="EMBL" id="DAG01859.1"/>
    </source>
</evidence>
<evidence type="ECO:0008006" key="3">
    <source>
        <dbReference type="Google" id="ProtNLM"/>
    </source>
</evidence>
<proteinExistence type="predicted"/>
<protein>
    <recommendedName>
        <fullName evidence="3">DUF4595 domain-containing protein</fullName>
    </recommendedName>
</protein>
<name>A0A8S5V5G6_9CAUD</name>
<sequence length="396" mass="44593">MKKFLFSIAAIAMLVGCGSKDDDTPNGGNGNGGNGNGTTTPTTQNNYLPTKKVKEIVSNFIEVKNRDYNGNDPAPSISSVLQPTLNRQEFVLKMVRFLYEYDNQGRIKKITTKEEGENDIVKTFDYKATSVKITVPNEDTGVIETVEWGLNAAGNVLALGTYDSKQRLANVNDVGVFEWTNDNLTKIIEKKNRNGKVITYGSKLSYGNELNKNKFLMYNFEGDAVSSYMQYFNFQIGWIQGVAPKNLLKQVVLTKEEAPLNYICNYTYTFDTDGFVNTINESRNARAGWGTGFGSYAHDEYLEELGALIINIQNGTEKSRKYQLVSDKSDEKVFDIIIPIKVEKDKNGKTINLTVNKVARHTFKFKTENGKQVLDRVDISVDYNSDMTTTYQLNYY</sequence>
<feature type="compositionally biased region" description="Low complexity" evidence="1">
    <location>
        <begin position="37"/>
        <end position="46"/>
    </location>
</feature>